<gene>
    <name evidence="1" type="ORF">NFRAN_1440</name>
</gene>
<evidence type="ECO:0000313" key="1">
    <source>
        <dbReference type="EMBL" id="VFJ13762.1"/>
    </source>
</evidence>
<dbReference type="EMBL" id="LR216287">
    <property type="protein sequence ID" value="VFJ13762.1"/>
    <property type="molecule type" value="Genomic_DNA"/>
</dbReference>
<keyword evidence="2" id="KW-1185">Reference proteome</keyword>
<proteinExistence type="predicted"/>
<accession>A0A484IAB2</accession>
<reference evidence="1 2" key="1">
    <citation type="submission" date="2019-02" db="EMBL/GenBank/DDBJ databases">
        <authorList>
            <person name="Lehtovirta-Morley E L."/>
        </authorList>
    </citation>
    <scope>NUCLEOTIDE SEQUENCE [LARGE SCALE GENOMIC DNA]</scope>
    <source>
        <strain evidence="1">NFRAN1</strain>
    </source>
</reference>
<dbReference type="Proteomes" id="UP000294299">
    <property type="component" value="Chromosome NFRAN"/>
</dbReference>
<dbReference type="KEGG" id="nfn:NFRAN_1440"/>
<name>A0A484IAB2_9ARCH</name>
<protein>
    <submittedName>
        <fullName evidence="1">Uncharacterized protein</fullName>
    </submittedName>
</protein>
<dbReference type="AlphaFoldDB" id="A0A484IAB2"/>
<evidence type="ECO:0000313" key="2">
    <source>
        <dbReference type="Proteomes" id="UP000294299"/>
    </source>
</evidence>
<sequence length="58" mass="6745">MSIMTPIVDTTAPNLIILRYFNVVFIPDIFKNQYSSFDVSIVTYLYSLFFDTLLNCLL</sequence>
<organism evidence="1 2">
    <name type="scientific">Candidatus Nitrosocosmicus franklandianus</name>
    <dbReference type="NCBI Taxonomy" id="1798806"/>
    <lineage>
        <taxon>Archaea</taxon>
        <taxon>Nitrososphaerota</taxon>
        <taxon>Nitrososphaeria</taxon>
        <taxon>Nitrososphaerales</taxon>
        <taxon>Nitrososphaeraceae</taxon>
        <taxon>Candidatus Nitrosocosmicus</taxon>
    </lineage>
</organism>